<name>A0A8D8TLF7_9HEMI</name>
<keyword evidence="1" id="KW-1133">Transmembrane helix</keyword>
<keyword evidence="1" id="KW-0812">Transmembrane</keyword>
<keyword evidence="1" id="KW-0472">Membrane</keyword>
<feature type="transmembrane region" description="Helical" evidence="1">
    <location>
        <begin position="80"/>
        <end position="103"/>
    </location>
</feature>
<feature type="transmembrane region" description="Helical" evidence="1">
    <location>
        <begin position="47"/>
        <end position="68"/>
    </location>
</feature>
<proteinExistence type="predicted"/>
<evidence type="ECO:0000313" key="2">
    <source>
        <dbReference type="EMBL" id="CAG6688192.1"/>
    </source>
</evidence>
<dbReference type="EMBL" id="HBUF01285493">
    <property type="protein sequence ID" value="CAG6688192.1"/>
    <property type="molecule type" value="Transcribed_RNA"/>
</dbReference>
<evidence type="ECO:0000256" key="1">
    <source>
        <dbReference type="SAM" id="Phobius"/>
    </source>
</evidence>
<protein>
    <submittedName>
        <fullName evidence="2">Uncharacterized protein</fullName>
    </submittedName>
</protein>
<reference evidence="2" key="1">
    <citation type="submission" date="2021-05" db="EMBL/GenBank/DDBJ databases">
        <authorList>
            <person name="Alioto T."/>
            <person name="Alioto T."/>
            <person name="Gomez Garrido J."/>
        </authorList>
    </citation>
    <scope>NUCLEOTIDE SEQUENCE</scope>
</reference>
<organism evidence="2">
    <name type="scientific">Cacopsylla melanoneura</name>
    <dbReference type="NCBI Taxonomy" id="428564"/>
    <lineage>
        <taxon>Eukaryota</taxon>
        <taxon>Metazoa</taxon>
        <taxon>Ecdysozoa</taxon>
        <taxon>Arthropoda</taxon>
        <taxon>Hexapoda</taxon>
        <taxon>Insecta</taxon>
        <taxon>Pterygota</taxon>
        <taxon>Neoptera</taxon>
        <taxon>Paraneoptera</taxon>
        <taxon>Hemiptera</taxon>
        <taxon>Sternorrhyncha</taxon>
        <taxon>Psylloidea</taxon>
        <taxon>Psyllidae</taxon>
        <taxon>Psyllinae</taxon>
        <taxon>Cacopsylla</taxon>
    </lineage>
</organism>
<accession>A0A8D8TLF7</accession>
<sequence>MIIMLIIIYPSLSLYFSPYYNYILQFHHSQFSSPCIPFAFPAITRSFPFQCGMMMFSFCVTSTLPWQLRIDSTGAGVFHILLLSLLFSLSPVFYNLTLSYSYYLFSLVFINYPHKSSVAGFF</sequence>
<dbReference type="AlphaFoldDB" id="A0A8D8TLF7"/>